<dbReference type="PANTHER" id="PTHR31579:SF14">
    <property type="entry name" value="RNA POLYMERASE SUBUNIT BETA-BETA PROTEIN, PUTATIVE (DUF506)-RELATED"/>
    <property type="match status" value="1"/>
</dbReference>
<accession>A0AAV3RA10</accession>
<dbReference type="NCBIfam" id="TIGR01615">
    <property type="entry name" value="A_thal_3542"/>
    <property type="match status" value="1"/>
</dbReference>
<evidence type="ECO:0000313" key="2">
    <source>
        <dbReference type="Proteomes" id="UP001454036"/>
    </source>
</evidence>
<proteinExistence type="predicted"/>
<protein>
    <recommendedName>
        <fullName evidence="3">DNA-directed RNA polymerase</fullName>
    </recommendedName>
</protein>
<dbReference type="Proteomes" id="UP001454036">
    <property type="component" value="Unassembled WGS sequence"/>
</dbReference>
<reference evidence="1 2" key="1">
    <citation type="submission" date="2024-01" db="EMBL/GenBank/DDBJ databases">
        <title>The complete chloroplast genome sequence of Lithospermum erythrorhizon: insights into the phylogenetic relationship among Boraginaceae species and the maternal lineages of purple gromwells.</title>
        <authorList>
            <person name="Okada T."/>
            <person name="Watanabe K."/>
        </authorList>
    </citation>
    <scope>NUCLEOTIDE SEQUENCE [LARGE SCALE GENOMIC DNA]</scope>
</reference>
<dbReference type="PANTHER" id="PTHR31579">
    <property type="entry name" value="OS03G0796600 PROTEIN"/>
    <property type="match status" value="1"/>
</dbReference>
<comment type="caution">
    <text evidence="1">The sequence shown here is derived from an EMBL/GenBank/DDBJ whole genome shotgun (WGS) entry which is preliminary data.</text>
</comment>
<gene>
    <name evidence="1" type="ORF">LIER_25773</name>
</gene>
<name>A0AAV3RA10_LITER</name>
<keyword evidence="2" id="KW-1185">Reference proteome</keyword>
<evidence type="ECO:0008006" key="3">
    <source>
        <dbReference type="Google" id="ProtNLM"/>
    </source>
</evidence>
<dbReference type="EMBL" id="BAABME010007845">
    <property type="protein sequence ID" value="GAA0171827.1"/>
    <property type="molecule type" value="Genomic_DNA"/>
</dbReference>
<dbReference type="Pfam" id="PF04720">
    <property type="entry name" value="PDDEXK_6"/>
    <property type="match status" value="1"/>
</dbReference>
<evidence type="ECO:0000313" key="1">
    <source>
        <dbReference type="EMBL" id="GAA0171827.1"/>
    </source>
</evidence>
<sequence length="474" mass="52213">MPYEVKIRPVDCYPRLESVRDEAVKTVGKSRFKRIFENPFSRASSLDKIAGIDEQISSKKDGFDDLEPGSVCLAKMVRNFMEDGPEKQRCGKNWCNCASGDCTDDSSDDEFDACSCFGDLNLSSFGEACENVKSLVPCVSVLERNLLADASRIVDQNKISKRKDDAFLKIVIDGLSALGYNASICNSHWGKSSSCPAGEYKYVDVVTEGERLIIDIDFRSEFEIARPTKKYRTILQTLPAIFVGKGDRLQKIISIVTEAAKQSLKKKGMPFPPWRKAEYVKSKWLSSYCRTTPTIKEAQELPNPINNTSGKTKLELEDQFMISEKCSELKPQLTFGVKSSPILLYDKVKSDLEPQLTIGKKSAPMVFEDEGKGGLEHKLTYCEKSPPDGVNGGGSLTNKSSSTVFEDGVNGGCSLAKKSQPIVFGDKGEGGSLNNNFEKNEKTLVEAQIEQQKIKLKKSSGAKISGGLACIIED</sequence>
<dbReference type="InterPro" id="IPR006502">
    <property type="entry name" value="PDDEXK-like"/>
</dbReference>
<dbReference type="AlphaFoldDB" id="A0AAV3RA10"/>
<organism evidence="1 2">
    <name type="scientific">Lithospermum erythrorhizon</name>
    <name type="common">Purple gromwell</name>
    <name type="synonym">Lithospermum officinale var. erythrorhizon</name>
    <dbReference type="NCBI Taxonomy" id="34254"/>
    <lineage>
        <taxon>Eukaryota</taxon>
        <taxon>Viridiplantae</taxon>
        <taxon>Streptophyta</taxon>
        <taxon>Embryophyta</taxon>
        <taxon>Tracheophyta</taxon>
        <taxon>Spermatophyta</taxon>
        <taxon>Magnoliopsida</taxon>
        <taxon>eudicotyledons</taxon>
        <taxon>Gunneridae</taxon>
        <taxon>Pentapetalae</taxon>
        <taxon>asterids</taxon>
        <taxon>lamiids</taxon>
        <taxon>Boraginales</taxon>
        <taxon>Boraginaceae</taxon>
        <taxon>Boraginoideae</taxon>
        <taxon>Lithospermeae</taxon>
        <taxon>Lithospermum</taxon>
    </lineage>
</organism>